<dbReference type="GO" id="GO:0000976">
    <property type="term" value="F:transcription cis-regulatory region binding"/>
    <property type="evidence" value="ECO:0007669"/>
    <property type="project" value="TreeGrafter"/>
</dbReference>
<dbReference type="SUPFAM" id="SSF48498">
    <property type="entry name" value="Tetracyclin repressor-like, C-terminal domain"/>
    <property type="match status" value="1"/>
</dbReference>
<organism evidence="4 5">
    <name type="scientific">Haloechinothrix alba</name>
    <dbReference type="NCBI Taxonomy" id="664784"/>
    <lineage>
        <taxon>Bacteria</taxon>
        <taxon>Bacillati</taxon>
        <taxon>Actinomycetota</taxon>
        <taxon>Actinomycetes</taxon>
        <taxon>Pseudonocardiales</taxon>
        <taxon>Pseudonocardiaceae</taxon>
        <taxon>Haloechinothrix</taxon>
    </lineage>
</organism>
<dbReference type="RefSeq" id="WP_089301553.1">
    <property type="nucleotide sequence ID" value="NZ_FZNW01000010.1"/>
</dbReference>
<dbReference type="SUPFAM" id="SSF46689">
    <property type="entry name" value="Homeodomain-like"/>
    <property type="match status" value="1"/>
</dbReference>
<dbReference type="InterPro" id="IPR001647">
    <property type="entry name" value="HTH_TetR"/>
</dbReference>
<evidence type="ECO:0000313" key="5">
    <source>
        <dbReference type="Proteomes" id="UP000198348"/>
    </source>
</evidence>
<dbReference type="OrthoDB" id="9779746at2"/>
<sequence>MVVNTTGERIHRVAVELFASKGFHGVGIRELAQHAQLSSASLYHYMGTKEALLAEIMHDCLRRLVSAGREAVASVDDPAERLGRLVALHVLAHAERAQETAVVDNEVNSLSPALRRSVVAARDSYERLWADAIADGQHSGAFRADPDGVARRGLLEMCSGVARWYSSTGPMPLDELAREYALLALRALGATEPAAPDVDVCREIVLTTWGAVGSADFA</sequence>
<feature type="domain" description="HTH tetR-type" evidence="3">
    <location>
        <begin position="4"/>
        <end position="64"/>
    </location>
</feature>
<evidence type="ECO:0000313" key="4">
    <source>
        <dbReference type="EMBL" id="SNR57177.1"/>
    </source>
</evidence>
<dbReference type="Pfam" id="PF17932">
    <property type="entry name" value="TetR_C_24"/>
    <property type="match status" value="1"/>
</dbReference>
<protein>
    <submittedName>
        <fullName evidence="4">Transcriptional regulator, TetR family</fullName>
    </submittedName>
</protein>
<feature type="DNA-binding region" description="H-T-H motif" evidence="2">
    <location>
        <begin position="27"/>
        <end position="46"/>
    </location>
</feature>
<dbReference type="Proteomes" id="UP000198348">
    <property type="component" value="Unassembled WGS sequence"/>
</dbReference>
<dbReference type="AlphaFoldDB" id="A0A238XE05"/>
<name>A0A238XE05_9PSEU</name>
<keyword evidence="5" id="KW-1185">Reference proteome</keyword>
<dbReference type="Gene3D" id="1.10.10.60">
    <property type="entry name" value="Homeodomain-like"/>
    <property type="match status" value="1"/>
</dbReference>
<dbReference type="InterPro" id="IPR036271">
    <property type="entry name" value="Tet_transcr_reg_TetR-rel_C_sf"/>
</dbReference>
<keyword evidence="1 2" id="KW-0238">DNA-binding</keyword>
<evidence type="ECO:0000256" key="1">
    <source>
        <dbReference type="ARBA" id="ARBA00023125"/>
    </source>
</evidence>
<gene>
    <name evidence="4" type="ORF">SAMN06265360_110136</name>
</gene>
<evidence type="ECO:0000259" key="3">
    <source>
        <dbReference type="PROSITE" id="PS50977"/>
    </source>
</evidence>
<dbReference type="InterPro" id="IPR009057">
    <property type="entry name" value="Homeodomain-like_sf"/>
</dbReference>
<reference evidence="5" key="1">
    <citation type="submission" date="2017-06" db="EMBL/GenBank/DDBJ databases">
        <authorList>
            <person name="Varghese N."/>
            <person name="Submissions S."/>
        </authorList>
    </citation>
    <scope>NUCLEOTIDE SEQUENCE [LARGE SCALE GENOMIC DNA]</scope>
    <source>
        <strain evidence="5">DSM 45207</strain>
    </source>
</reference>
<dbReference type="Pfam" id="PF00440">
    <property type="entry name" value="TetR_N"/>
    <property type="match status" value="1"/>
</dbReference>
<accession>A0A238XE05</accession>
<dbReference type="EMBL" id="FZNW01000010">
    <property type="protein sequence ID" value="SNR57177.1"/>
    <property type="molecule type" value="Genomic_DNA"/>
</dbReference>
<dbReference type="PANTHER" id="PTHR30055:SF237">
    <property type="entry name" value="TRANSCRIPTIONAL REPRESSOR MCE3R"/>
    <property type="match status" value="1"/>
</dbReference>
<dbReference type="InterPro" id="IPR041490">
    <property type="entry name" value="KstR2_TetR_C"/>
</dbReference>
<dbReference type="PRINTS" id="PR00455">
    <property type="entry name" value="HTHTETR"/>
</dbReference>
<evidence type="ECO:0000256" key="2">
    <source>
        <dbReference type="PROSITE-ProRule" id="PRU00335"/>
    </source>
</evidence>
<dbReference type="Gene3D" id="1.10.357.10">
    <property type="entry name" value="Tetracycline Repressor, domain 2"/>
    <property type="match status" value="1"/>
</dbReference>
<dbReference type="PROSITE" id="PS50977">
    <property type="entry name" value="HTH_TETR_2"/>
    <property type="match status" value="1"/>
</dbReference>
<proteinExistence type="predicted"/>
<dbReference type="PANTHER" id="PTHR30055">
    <property type="entry name" value="HTH-TYPE TRANSCRIPTIONAL REGULATOR RUTR"/>
    <property type="match status" value="1"/>
</dbReference>
<dbReference type="GO" id="GO:0003700">
    <property type="term" value="F:DNA-binding transcription factor activity"/>
    <property type="evidence" value="ECO:0007669"/>
    <property type="project" value="TreeGrafter"/>
</dbReference>
<dbReference type="InterPro" id="IPR050109">
    <property type="entry name" value="HTH-type_TetR-like_transc_reg"/>
</dbReference>